<dbReference type="AlphaFoldDB" id="A0A140GYR2"/>
<accession>A0A140GYR2</accession>
<proteinExistence type="predicted"/>
<sequence length="160" mass="18461">MKTLRPTSQLRLLEVSQPLAPENYVSVCSSRNNCRISVVRRGRLEGLASVRKSRAYPGYERRLDIASYTFAKDFARRFLRKRERRQASYVLYVKGPKKQAVLGLLDGGMRFLWAIQSFRGPFNGCISAKVRRTGRRKKKHFRRLPRVTGRARSCDLIAIA</sequence>
<dbReference type="RefSeq" id="YP_009240003.1">
    <property type="nucleotide sequence ID" value="NC_029731.1"/>
</dbReference>
<dbReference type="GO" id="GO:0005840">
    <property type="term" value="C:ribosome"/>
    <property type="evidence" value="ECO:0007669"/>
    <property type="project" value="UniProtKB-KW"/>
</dbReference>
<evidence type="ECO:0000313" key="1">
    <source>
        <dbReference type="EMBL" id="AMN87084.1"/>
    </source>
</evidence>
<organism evidence="1">
    <name type="scientific">Lotharella oceanica</name>
    <dbReference type="NCBI Taxonomy" id="641309"/>
    <lineage>
        <taxon>Eukaryota</taxon>
        <taxon>Sar</taxon>
        <taxon>Rhizaria</taxon>
        <taxon>Cercozoa</taxon>
        <taxon>Chlorarachniophyceae</taxon>
        <taxon>Lotharella</taxon>
    </lineage>
</organism>
<name>A0A140GYR2_9EUKA</name>
<reference evidence="1" key="1">
    <citation type="journal article" date="2016" name="Sci. Rep.">
        <title>Comparative genomics of mitochondria in chlorarachniophyte algae: endosymbiotic gene transfer and organellar genome dynamics.</title>
        <authorList>
            <person name="Tanifuji G."/>
            <person name="Archibald J.M."/>
            <person name="Hashimoto T."/>
        </authorList>
    </citation>
    <scope>NUCLEOTIDE SEQUENCE</scope>
    <source>
        <strain evidence="1">CCMP622</strain>
    </source>
</reference>
<gene>
    <name evidence="1" type="primary">rps11</name>
    <name evidence="1" type="ORF">AN617_35</name>
</gene>
<dbReference type="EMBL" id="KT806043">
    <property type="protein sequence ID" value="AMN87084.1"/>
    <property type="molecule type" value="Genomic_DNA"/>
</dbReference>
<keyword evidence="1" id="KW-0687">Ribonucleoprotein</keyword>
<dbReference type="GeneID" id="27074332"/>
<keyword evidence="1" id="KW-0496">Mitochondrion</keyword>
<geneLocation type="mitochondrion" evidence="1"/>
<protein>
    <submittedName>
        <fullName evidence="1">Ribosomal protein S11</fullName>
    </submittedName>
</protein>
<keyword evidence="1" id="KW-0689">Ribosomal protein</keyword>